<name>A0A6C0KZZ2_9ZZZZ</name>
<protein>
    <submittedName>
        <fullName evidence="2">Uncharacterized protein</fullName>
    </submittedName>
</protein>
<proteinExistence type="predicted"/>
<keyword evidence="1" id="KW-0175">Coiled coil</keyword>
<dbReference type="EMBL" id="MN741033">
    <property type="protein sequence ID" value="QHU23552.1"/>
    <property type="molecule type" value="Genomic_DNA"/>
</dbReference>
<evidence type="ECO:0000256" key="1">
    <source>
        <dbReference type="SAM" id="Coils"/>
    </source>
</evidence>
<reference evidence="2" key="1">
    <citation type="journal article" date="2020" name="Nature">
        <title>Giant virus diversity and host interactions through global metagenomics.</title>
        <authorList>
            <person name="Schulz F."/>
            <person name="Roux S."/>
            <person name="Paez-Espino D."/>
            <person name="Jungbluth S."/>
            <person name="Walsh D.A."/>
            <person name="Denef V.J."/>
            <person name="McMahon K.D."/>
            <person name="Konstantinidis K.T."/>
            <person name="Eloe-Fadrosh E.A."/>
            <person name="Kyrpides N.C."/>
            <person name="Woyke T."/>
        </authorList>
    </citation>
    <scope>NUCLEOTIDE SEQUENCE</scope>
    <source>
        <strain evidence="2">GVMAG-S-ERX555907-94</strain>
    </source>
</reference>
<dbReference type="AlphaFoldDB" id="A0A6C0KZZ2"/>
<accession>A0A6C0KZZ2</accession>
<sequence length="134" mass="16188">MKTKEDLQKKVDELRTQLQHHKEQYIKHKKNLMDEIDGFRNKVSKDNVDSGHEHHLLQKTDFPDIIYTILKENGGSMNIMEISKEIWRRHNHSLSMNDMFYTWQYDFRWGATKLRKQNRMKGSTESPKGIWELK</sequence>
<organism evidence="2">
    <name type="scientific">viral metagenome</name>
    <dbReference type="NCBI Taxonomy" id="1070528"/>
    <lineage>
        <taxon>unclassified sequences</taxon>
        <taxon>metagenomes</taxon>
        <taxon>organismal metagenomes</taxon>
    </lineage>
</organism>
<feature type="coiled-coil region" evidence="1">
    <location>
        <begin position="4"/>
        <end position="42"/>
    </location>
</feature>
<evidence type="ECO:0000313" key="2">
    <source>
        <dbReference type="EMBL" id="QHU23552.1"/>
    </source>
</evidence>